<reference evidence="2" key="1">
    <citation type="journal article" date="2020" name="Nat. Commun.">
        <title>Genome assembly of wild tea tree DASZ reveals pedigree and selection history of tea varieties.</title>
        <authorList>
            <person name="Zhang W."/>
            <person name="Zhang Y."/>
            <person name="Qiu H."/>
            <person name="Guo Y."/>
            <person name="Wan H."/>
            <person name="Zhang X."/>
            <person name="Scossa F."/>
            <person name="Alseekh S."/>
            <person name="Zhang Q."/>
            <person name="Wang P."/>
            <person name="Xu L."/>
            <person name="Schmidt M.H."/>
            <person name="Jia X."/>
            <person name="Li D."/>
            <person name="Zhu A."/>
            <person name="Guo F."/>
            <person name="Chen W."/>
            <person name="Ni D."/>
            <person name="Usadel B."/>
            <person name="Fernie A.R."/>
            <person name="Wen W."/>
        </authorList>
    </citation>
    <scope>NUCLEOTIDE SEQUENCE [LARGE SCALE GENOMIC DNA]</scope>
    <source>
        <strain evidence="2">cv. G240</strain>
    </source>
</reference>
<evidence type="ECO:0008006" key="3">
    <source>
        <dbReference type="Google" id="ProtNLM"/>
    </source>
</evidence>
<reference evidence="1 2" key="2">
    <citation type="submission" date="2020-07" db="EMBL/GenBank/DDBJ databases">
        <title>Genome assembly of wild tea tree DASZ reveals pedigree and selection history of tea varieties.</title>
        <authorList>
            <person name="Zhang W."/>
        </authorList>
    </citation>
    <scope>NUCLEOTIDE SEQUENCE [LARGE SCALE GENOMIC DNA]</scope>
    <source>
        <strain evidence="2">cv. G240</strain>
        <tissue evidence="1">Leaf</tissue>
    </source>
</reference>
<proteinExistence type="predicted"/>
<name>A0A7J7HKA9_CAMSI</name>
<evidence type="ECO:0000313" key="2">
    <source>
        <dbReference type="Proteomes" id="UP000593564"/>
    </source>
</evidence>
<evidence type="ECO:0000313" key="1">
    <source>
        <dbReference type="EMBL" id="KAF5952366.1"/>
    </source>
</evidence>
<dbReference type="AlphaFoldDB" id="A0A7J7HKA9"/>
<dbReference type="EMBL" id="JACBKZ010000004">
    <property type="protein sequence ID" value="KAF5952366.1"/>
    <property type="molecule type" value="Genomic_DNA"/>
</dbReference>
<protein>
    <recommendedName>
        <fullName evidence="3">F-box domain-containing protein</fullName>
    </recommendedName>
</protein>
<dbReference type="Proteomes" id="UP000593564">
    <property type="component" value="Unassembled WGS sequence"/>
</dbReference>
<gene>
    <name evidence="1" type="ORF">HYC85_010310</name>
</gene>
<sequence length="112" mass="12704">MRFKSVSKHWLSLITNPYFVHCRNPNSSSVSGLFLYSSMRHRDAELNFIPLQNNEILSDDNDYVYLTPLTTIPSLSAIPTLKEATINFAIIFSILPPSNSTRFLNPVMAIKV</sequence>
<organism evidence="1 2">
    <name type="scientific">Camellia sinensis</name>
    <name type="common">Tea plant</name>
    <name type="synonym">Thea sinensis</name>
    <dbReference type="NCBI Taxonomy" id="4442"/>
    <lineage>
        <taxon>Eukaryota</taxon>
        <taxon>Viridiplantae</taxon>
        <taxon>Streptophyta</taxon>
        <taxon>Embryophyta</taxon>
        <taxon>Tracheophyta</taxon>
        <taxon>Spermatophyta</taxon>
        <taxon>Magnoliopsida</taxon>
        <taxon>eudicotyledons</taxon>
        <taxon>Gunneridae</taxon>
        <taxon>Pentapetalae</taxon>
        <taxon>asterids</taxon>
        <taxon>Ericales</taxon>
        <taxon>Theaceae</taxon>
        <taxon>Camellia</taxon>
    </lineage>
</organism>
<accession>A0A7J7HKA9</accession>
<keyword evidence="2" id="KW-1185">Reference proteome</keyword>
<comment type="caution">
    <text evidence="1">The sequence shown here is derived from an EMBL/GenBank/DDBJ whole genome shotgun (WGS) entry which is preliminary data.</text>
</comment>